<dbReference type="STRING" id="658187.LDG_6656"/>
<accession>G9EN35</accession>
<keyword evidence="2" id="KW-1185">Reference proteome</keyword>
<dbReference type="InParanoid" id="G9EN35"/>
<dbReference type="AlphaFoldDB" id="G9EN35"/>
<proteinExistence type="predicted"/>
<dbReference type="Proteomes" id="UP000002770">
    <property type="component" value="Unassembled WGS sequence"/>
</dbReference>
<evidence type="ECO:0000313" key="1">
    <source>
        <dbReference type="EMBL" id="EHL31196.1"/>
    </source>
</evidence>
<sequence length="46" mass="4872">MAATSIGRTYLGWVIIEGVMGGVVLAARHRTDEATAFTIPYITTGC</sequence>
<reference evidence="1 2" key="1">
    <citation type="journal article" date="2011" name="BMC Genomics">
        <title>Insight into cross-talk between intra-amoebal pathogens.</title>
        <authorList>
            <person name="Gimenez G."/>
            <person name="Bertelli C."/>
            <person name="Moliner C."/>
            <person name="Robert C."/>
            <person name="Raoult D."/>
            <person name="Fournier P.E."/>
            <person name="Greub G."/>
        </authorList>
    </citation>
    <scope>NUCLEOTIDE SEQUENCE [LARGE SCALE GENOMIC DNA]</scope>
    <source>
        <strain evidence="1 2">LLAP12</strain>
    </source>
</reference>
<organism evidence="1 2">
    <name type="scientific">Legionella drancourtii LLAP12</name>
    <dbReference type="NCBI Taxonomy" id="658187"/>
    <lineage>
        <taxon>Bacteria</taxon>
        <taxon>Pseudomonadati</taxon>
        <taxon>Pseudomonadota</taxon>
        <taxon>Gammaproteobacteria</taxon>
        <taxon>Legionellales</taxon>
        <taxon>Legionellaceae</taxon>
        <taxon>Legionella</taxon>
    </lineage>
</organism>
<dbReference type="HOGENOM" id="CLU_3185291_0_0_6"/>
<dbReference type="EMBL" id="JH413817">
    <property type="protein sequence ID" value="EHL31196.1"/>
    <property type="molecule type" value="Genomic_DNA"/>
</dbReference>
<gene>
    <name evidence="1" type="ORF">LDG_6656</name>
</gene>
<evidence type="ECO:0000313" key="2">
    <source>
        <dbReference type="Proteomes" id="UP000002770"/>
    </source>
</evidence>
<protein>
    <submittedName>
        <fullName evidence="1">Uncharacterized protein</fullName>
    </submittedName>
</protein>
<name>G9EN35_9GAMM</name>